<dbReference type="Gene3D" id="3.30.70.250">
    <property type="entry name" value="Malonyl-CoA ACP transacylase, ACP-binding"/>
    <property type="match status" value="1"/>
</dbReference>
<sequence>MNDNPPGPATDRFAWFPGQGVQRRGMGMRLLAKDPYVADLFKQASEALGFDLPALITDSTEEKLARTENAQPAIVASSAASYLAWARQSDKEDLPQWFAGHSIGALSAAIACGLLPFGQGVRLARRRGELMGSTPGQGGMLAVSVTTPEARERALEIASAHRLEVAAFNGPRQIVLSGPEDGLRQAVDTIGRCGTRLNVSHAFHSRMMQPAQKAWDQEIAATALDESVFAAGARPYLGCCSAIFAEDCEGVREDLRMALTKPVRWDAVIQEASHCTSGYIFGDGRILARMWRDRPRHLRIAVINDGHEEVL</sequence>
<dbReference type="HOGENOM" id="CLU_030558_0_0_11"/>
<dbReference type="InterPro" id="IPR016035">
    <property type="entry name" value="Acyl_Trfase/lysoPLipase"/>
</dbReference>
<gene>
    <name evidence="2" type="ORF">HMPREF0059_01609</name>
</gene>
<feature type="domain" description="Malonyl-CoA:ACP transacylase (MAT)" evidence="1">
    <location>
        <begin position="15"/>
        <end position="294"/>
    </location>
</feature>
<dbReference type="SUPFAM" id="SSF55048">
    <property type="entry name" value="Probable ACP-binding domain of malonyl-CoA ACP transacylase"/>
    <property type="match status" value="1"/>
</dbReference>
<dbReference type="InterPro" id="IPR016036">
    <property type="entry name" value="Malonyl_transacylase_ACP-bd"/>
</dbReference>
<accession>F2UYU0</accession>
<dbReference type="eggNOG" id="COG0331">
    <property type="taxonomic scope" value="Bacteria"/>
</dbReference>
<dbReference type="Gene3D" id="3.40.366.10">
    <property type="entry name" value="Malonyl-Coenzyme A Acyl Carrier Protein, domain 2"/>
    <property type="match status" value="1"/>
</dbReference>
<dbReference type="InterPro" id="IPR050858">
    <property type="entry name" value="Mal-CoA-ACP_Trans/PKS_FabD"/>
</dbReference>
<dbReference type="Proteomes" id="UP000004668">
    <property type="component" value="Unassembled WGS sequence"/>
</dbReference>
<evidence type="ECO:0000313" key="2">
    <source>
        <dbReference type="EMBL" id="EGE37344.1"/>
    </source>
</evidence>
<dbReference type="RefSeq" id="WP_004564760.1">
    <property type="nucleotide sequence ID" value="NZ_KI391967.1"/>
</dbReference>
<dbReference type="EMBL" id="ACRE02000004">
    <property type="protein sequence ID" value="EGE37344.1"/>
    <property type="molecule type" value="Genomic_DNA"/>
</dbReference>
<dbReference type="GO" id="GO:0006633">
    <property type="term" value="P:fatty acid biosynthetic process"/>
    <property type="evidence" value="ECO:0007669"/>
    <property type="project" value="TreeGrafter"/>
</dbReference>
<dbReference type="GO" id="GO:0004314">
    <property type="term" value="F:[acyl-carrier-protein] S-malonyltransferase activity"/>
    <property type="evidence" value="ECO:0007669"/>
    <property type="project" value="TreeGrafter"/>
</dbReference>
<protein>
    <recommendedName>
        <fullName evidence="1">Malonyl-CoA:ACP transacylase (MAT) domain-containing protein</fullName>
    </recommendedName>
</protein>
<organism evidence="2 3">
    <name type="scientific">Actinomyces viscosus C505</name>
    <dbReference type="NCBI Taxonomy" id="562973"/>
    <lineage>
        <taxon>Bacteria</taxon>
        <taxon>Bacillati</taxon>
        <taxon>Actinomycetota</taxon>
        <taxon>Actinomycetes</taxon>
        <taxon>Actinomycetales</taxon>
        <taxon>Actinomycetaceae</taxon>
        <taxon>Actinomyces</taxon>
    </lineage>
</organism>
<dbReference type="Pfam" id="PF00698">
    <property type="entry name" value="Acyl_transf_1"/>
    <property type="match status" value="1"/>
</dbReference>
<dbReference type="PANTHER" id="PTHR42681">
    <property type="entry name" value="MALONYL-COA-ACYL CARRIER PROTEIN TRANSACYLASE, MITOCHONDRIAL"/>
    <property type="match status" value="1"/>
</dbReference>
<dbReference type="GO" id="GO:0005829">
    <property type="term" value="C:cytosol"/>
    <property type="evidence" value="ECO:0007669"/>
    <property type="project" value="TreeGrafter"/>
</dbReference>
<evidence type="ECO:0000259" key="1">
    <source>
        <dbReference type="SMART" id="SM00827"/>
    </source>
</evidence>
<dbReference type="PANTHER" id="PTHR42681:SF6">
    <property type="entry name" value="BLL0263 PROTEIN"/>
    <property type="match status" value="1"/>
</dbReference>
<name>F2UYU0_ACTVI</name>
<dbReference type="SMART" id="SM00827">
    <property type="entry name" value="PKS_AT"/>
    <property type="match status" value="1"/>
</dbReference>
<reference evidence="2 3" key="2">
    <citation type="submission" date="2011-10" db="EMBL/GenBank/DDBJ databases">
        <title>The Genome Sequence of Actinomyces viscosus C505.</title>
        <authorList>
            <consortium name="The Broad Institute Genome Sequencing Platform"/>
            <consortium name="The Broad Institute Genome Sequencing Center for Infectious Disease"/>
            <person name="Earl A."/>
            <person name="Ward D."/>
            <person name="Feldgarden M."/>
            <person name="Gevers D."/>
            <person name="Sibley C.D."/>
            <person name="Field T.R."/>
            <person name="Grinwis M."/>
            <person name="Eshaghurshan C.S."/>
            <person name="Surette M.G."/>
            <person name="Young S.K."/>
            <person name="Zeng Q."/>
            <person name="Gargeya S."/>
            <person name="Fitzgerald M."/>
            <person name="Haas B."/>
            <person name="Abouelleil A."/>
            <person name="Alvarado L."/>
            <person name="Arachchi H.M."/>
            <person name="Berlin A."/>
            <person name="Brown A."/>
            <person name="Chapman S.B."/>
            <person name="Chen Z."/>
            <person name="Dunbar C."/>
            <person name="Freedman E."/>
            <person name="Gearin G."/>
            <person name="Goldberg J."/>
            <person name="Griggs A."/>
            <person name="Gujja S."/>
            <person name="Heiman D."/>
            <person name="Howarth C."/>
            <person name="Larson L."/>
            <person name="Lui A."/>
            <person name="MacDonald P.J.P."/>
            <person name="Montmayeur A."/>
            <person name="Murphy C."/>
            <person name="Neiman D."/>
            <person name="Pearson M."/>
            <person name="Priest M."/>
            <person name="Roberts A."/>
            <person name="Saif S."/>
            <person name="Shea T."/>
            <person name="Shenoy N."/>
            <person name="Sisk P."/>
            <person name="Stolte C."/>
            <person name="Sykes S."/>
            <person name="Wortman J."/>
            <person name="Nusbaum C."/>
            <person name="Birren B."/>
        </authorList>
    </citation>
    <scope>NUCLEOTIDE SEQUENCE [LARGE SCALE GENOMIC DNA]</scope>
    <source>
        <strain evidence="2 3">C505</strain>
    </source>
</reference>
<proteinExistence type="predicted"/>
<evidence type="ECO:0000313" key="3">
    <source>
        <dbReference type="Proteomes" id="UP000004668"/>
    </source>
</evidence>
<reference evidence="3" key="1">
    <citation type="submission" date="2010-02" db="EMBL/GenBank/DDBJ databases">
        <title>The Genome Sequence of Prevotella oris strain C735.</title>
        <authorList>
            <consortium name="The Broad Institute Genome Sequencing Platform"/>
            <person name="Ward D."/>
            <person name="Feldgarden M."/>
            <person name="Earl A."/>
            <person name="Young S.K."/>
            <person name="Zeng Q."/>
            <person name="Koehrsen M."/>
            <person name="Alvarado L."/>
            <person name="Berlin A."/>
            <person name="Bochicchio J."/>
            <person name="Borenstein D."/>
            <person name="Chapman S.B."/>
            <person name="Chen Z."/>
            <person name="Engels R."/>
            <person name="Freedman E."/>
            <person name="Gellesch M."/>
            <person name="Goldberg J."/>
            <person name="Griggs A."/>
            <person name="Gujja S."/>
            <person name="Heilman E."/>
            <person name="Heiman D."/>
            <person name="Hepburn T."/>
            <person name="Howarth C."/>
            <person name="Jen D."/>
            <person name="Larson L."/>
            <person name="Mehta T."/>
            <person name="Park D."/>
            <person name="Pearson M."/>
            <person name="Roberts A."/>
            <person name="Saif S."/>
            <person name="Shea T."/>
            <person name="Shenoy N."/>
            <person name="Sisk P."/>
            <person name="Stolte C."/>
            <person name="Sykes S."/>
            <person name="Thomson T."/>
            <person name="Walk T."/>
            <person name="White J."/>
            <person name="Yandava C."/>
            <person name="Sibley C.D."/>
            <person name="Field T.R."/>
            <person name="Grinwis M."/>
            <person name="Eshaghurshan C.S."/>
            <person name="Surette M.G."/>
            <person name="Haas B."/>
            <person name="Nusbaum C."/>
            <person name="Birren B."/>
        </authorList>
    </citation>
    <scope>NUCLEOTIDE SEQUENCE [LARGE SCALE GENOMIC DNA]</scope>
    <source>
        <strain evidence="3">C505</strain>
    </source>
</reference>
<dbReference type="InterPro" id="IPR014043">
    <property type="entry name" value="Acyl_transferase_dom"/>
</dbReference>
<dbReference type="InterPro" id="IPR001227">
    <property type="entry name" value="Ac_transferase_dom_sf"/>
</dbReference>
<comment type="caution">
    <text evidence="2">The sequence shown here is derived from an EMBL/GenBank/DDBJ whole genome shotgun (WGS) entry which is preliminary data.</text>
</comment>
<dbReference type="AlphaFoldDB" id="F2UYU0"/>
<dbReference type="SUPFAM" id="SSF52151">
    <property type="entry name" value="FabD/lysophospholipase-like"/>
    <property type="match status" value="1"/>
</dbReference>